<keyword evidence="2 6" id="KW-0378">Hydrolase</keyword>
<dbReference type="Pfam" id="PF05257">
    <property type="entry name" value="CHAP"/>
    <property type="match status" value="1"/>
</dbReference>
<name>G0UEI2_9LACO</name>
<reference evidence="6" key="1">
    <citation type="journal article" date="2011" name="J. Bacteriol.">
        <title>Genome Sequence of Weissella thailandensis fsh4-2.</title>
        <authorList>
            <person name="Benomar N."/>
            <person name="Abriouel H."/>
            <person name="Lee H."/>
            <person name="Cho G.S."/>
            <person name="Huch M."/>
            <person name="Pulido R.P."/>
            <person name="Holzapfel W.H."/>
            <person name="Galvez A."/>
            <person name="Franz C.M."/>
        </authorList>
    </citation>
    <scope>NUCLEOTIDE SEQUENCE</scope>
    <source>
        <strain evidence="6">Fsh4-2</strain>
    </source>
</reference>
<dbReference type="SUPFAM" id="SSF54106">
    <property type="entry name" value="LysM domain"/>
    <property type="match status" value="1"/>
</dbReference>
<evidence type="ECO:0000259" key="4">
    <source>
        <dbReference type="PROSITE" id="PS50911"/>
    </source>
</evidence>
<proteinExistence type="predicted"/>
<feature type="domain" description="LysM" evidence="5">
    <location>
        <begin position="88"/>
        <end position="132"/>
    </location>
</feature>
<evidence type="ECO:0000259" key="5">
    <source>
        <dbReference type="PROSITE" id="PS51782"/>
    </source>
</evidence>
<dbReference type="EMBL" id="HE575138">
    <property type="protein sequence ID" value="CCC56134.1"/>
    <property type="molecule type" value="Genomic_DNA"/>
</dbReference>
<feature type="domain" description="Peptidase C51" evidence="4">
    <location>
        <begin position="194"/>
        <end position="313"/>
    </location>
</feature>
<dbReference type="InterPro" id="IPR036779">
    <property type="entry name" value="LysM_dom_sf"/>
</dbReference>
<dbReference type="SMART" id="SM00257">
    <property type="entry name" value="LysM"/>
    <property type="match status" value="1"/>
</dbReference>
<organism evidence="6">
    <name type="scientific">Weissella thailandensis fsh4-2</name>
    <dbReference type="NCBI Taxonomy" id="1056112"/>
    <lineage>
        <taxon>Bacteria</taxon>
        <taxon>Bacillati</taxon>
        <taxon>Bacillota</taxon>
        <taxon>Bacilli</taxon>
        <taxon>Lactobacillales</taxon>
        <taxon>Lactobacillaceae</taxon>
        <taxon>Weissella</taxon>
    </lineage>
</organism>
<dbReference type="GO" id="GO:0016787">
    <property type="term" value="F:hydrolase activity"/>
    <property type="evidence" value="ECO:0007669"/>
    <property type="project" value="UniProtKB-KW"/>
</dbReference>
<protein>
    <submittedName>
        <fullName evidence="6">Putative cell wall hydrolase</fullName>
    </submittedName>
</protein>
<evidence type="ECO:0000313" key="6">
    <source>
        <dbReference type="EMBL" id="CCC56134.1"/>
    </source>
</evidence>
<dbReference type="CDD" id="cd00118">
    <property type="entry name" value="LysM"/>
    <property type="match status" value="1"/>
</dbReference>
<dbReference type="AlphaFoldDB" id="G0UEI2"/>
<feature type="compositionally biased region" description="Low complexity" evidence="3">
    <location>
        <begin position="155"/>
        <end position="197"/>
    </location>
</feature>
<feature type="region of interest" description="Disordered" evidence="3">
    <location>
        <begin position="143"/>
        <end position="197"/>
    </location>
</feature>
<accession>G0UEI2</accession>
<keyword evidence="1" id="KW-0732">Signal</keyword>
<sequence length="313" mass="32065">MLNQFATIKTSLREQSQIKGNKQMTSNVQRSNKGWLIAAATAAAAAILPMTQTTTVSADETSDSNDTHASWRAKTVDDVKSVLLTAGKEYTVQSGDTLSTIASATDLSVDEIAAANGVSDVNSIHVGETLKLDASAAKATNTNVAPKADDTKVNAEATAESADTQAQQADTQAQQADTQTQKVEKTATTSTAQPTTMSTATHAVPTYSTAGNSYPAGQCTWFVKNALSWVGNNWGNASGWGASAAAAGRTVDGQPSTGSVVVFGAGSQGAGALGHVAVVDSVNGDSITISEGNFAGMAYHTRTISASGLTFIH</sequence>
<dbReference type="InterPro" id="IPR018392">
    <property type="entry name" value="LysM"/>
</dbReference>
<dbReference type="PROSITE" id="PS51782">
    <property type="entry name" value="LYSM"/>
    <property type="match status" value="1"/>
</dbReference>
<evidence type="ECO:0000256" key="1">
    <source>
        <dbReference type="ARBA" id="ARBA00022729"/>
    </source>
</evidence>
<gene>
    <name evidence="6" type="ORF">WT2_00128</name>
</gene>
<dbReference type="Gene3D" id="3.90.1720.10">
    <property type="entry name" value="endopeptidase domain like (from Nostoc punctiforme)"/>
    <property type="match status" value="1"/>
</dbReference>
<evidence type="ECO:0000256" key="2">
    <source>
        <dbReference type="ARBA" id="ARBA00022801"/>
    </source>
</evidence>
<dbReference type="InterPro" id="IPR007921">
    <property type="entry name" value="CHAP_dom"/>
</dbReference>
<dbReference type="InterPro" id="IPR009148">
    <property type="entry name" value="PcsB-like"/>
</dbReference>
<evidence type="ECO:0000256" key="3">
    <source>
        <dbReference type="SAM" id="MobiDB-lite"/>
    </source>
</evidence>
<dbReference type="PROSITE" id="PS50911">
    <property type="entry name" value="CHAP"/>
    <property type="match status" value="1"/>
</dbReference>
<dbReference type="Gene3D" id="3.10.350.10">
    <property type="entry name" value="LysM domain"/>
    <property type="match status" value="1"/>
</dbReference>
<dbReference type="PRINTS" id="PR01852">
    <property type="entry name" value="SIBAPROTEIN"/>
</dbReference>
<reference evidence="6" key="2">
    <citation type="submission" date="2011-07" db="EMBL/GenBank/DDBJ databases">
        <authorList>
            <person name="Franz C."/>
        </authorList>
    </citation>
    <scope>NUCLEOTIDE SEQUENCE</scope>
    <source>
        <strain evidence="6">Fsh4-2</strain>
    </source>
</reference>
<dbReference type="Pfam" id="PF01476">
    <property type="entry name" value="LysM"/>
    <property type="match status" value="1"/>
</dbReference>
<dbReference type="InterPro" id="IPR038765">
    <property type="entry name" value="Papain-like_cys_pep_sf"/>
</dbReference>
<dbReference type="SUPFAM" id="SSF54001">
    <property type="entry name" value="Cysteine proteinases"/>
    <property type="match status" value="1"/>
</dbReference>